<name>A0A345PLD6_9BACI</name>
<dbReference type="Pfam" id="PF13460">
    <property type="entry name" value="NAD_binding_10"/>
    <property type="match status" value="1"/>
</dbReference>
<protein>
    <submittedName>
        <fullName evidence="2">NAD(P)-dependent oxidoreductase</fullName>
    </submittedName>
</protein>
<reference evidence="3" key="1">
    <citation type="submission" date="2017-11" db="EMBL/GenBank/DDBJ databases">
        <authorList>
            <person name="Zhu W."/>
        </authorList>
    </citation>
    <scope>NUCLEOTIDE SEQUENCE [LARGE SCALE GENOMIC DNA]</scope>
    <source>
        <strain evidence="3">160</strain>
    </source>
</reference>
<dbReference type="SUPFAM" id="SSF51735">
    <property type="entry name" value="NAD(P)-binding Rossmann-fold domains"/>
    <property type="match status" value="1"/>
</dbReference>
<dbReference type="InterPro" id="IPR016040">
    <property type="entry name" value="NAD(P)-bd_dom"/>
</dbReference>
<feature type="domain" description="NAD(P)-binding" evidence="1">
    <location>
        <begin position="7"/>
        <end position="191"/>
    </location>
</feature>
<dbReference type="PANTHER" id="PTHR15020">
    <property type="entry name" value="FLAVIN REDUCTASE-RELATED"/>
    <property type="match status" value="1"/>
</dbReference>
<dbReference type="KEGG" id="ocn:CUC15_18515"/>
<dbReference type="OrthoDB" id="9803892at2"/>
<keyword evidence="3" id="KW-1185">Reference proteome</keyword>
<dbReference type="Gene3D" id="3.40.50.720">
    <property type="entry name" value="NAD(P)-binding Rossmann-like Domain"/>
    <property type="match status" value="1"/>
</dbReference>
<dbReference type="Proteomes" id="UP000253908">
    <property type="component" value="Chromosome"/>
</dbReference>
<dbReference type="InterPro" id="IPR036291">
    <property type="entry name" value="NAD(P)-bd_dom_sf"/>
</dbReference>
<gene>
    <name evidence="2" type="ORF">CUC15_18515</name>
</gene>
<dbReference type="RefSeq" id="WP_114918102.1">
    <property type="nucleotide sequence ID" value="NZ_CP024848.1"/>
</dbReference>
<evidence type="ECO:0000313" key="3">
    <source>
        <dbReference type="Proteomes" id="UP000253908"/>
    </source>
</evidence>
<evidence type="ECO:0000259" key="1">
    <source>
        <dbReference type="Pfam" id="PF13460"/>
    </source>
</evidence>
<dbReference type="AlphaFoldDB" id="A0A345PLD6"/>
<proteinExistence type="predicted"/>
<dbReference type="CDD" id="cd05243">
    <property type="entry name" value="SDR_a5"/>
    <property type="match status" value="1"/>
</dbReference>
<dbReference type="EMBL" id="CP024848">
    <property type="protein sequence ID" value="AXI10816.1"/>
    <property type="molecule type" value="Genomic_DNA"/>
</dbReference>
<dbReference type="PANTHER" id="PTHR15020:SF50">
    <property type="entry name" value="UPF0659 PROTEIN YMR090W"/>
    <property type="match status" value="1"/>
</dbReference>
<accession>A0A345PLD6</accession>
<organism evidence="2 3">
    <name type="scientific">Oceanobacillus zhaokaii</name>
    <dbReference type="NCBI Taxonomy" id="2052660"/>
    <lineage>
        <taxon>Bacteria</taxon>
        <taxon>Bacillati</taxon>
        <taxon>Bacillota</taxon>
        <taxon>Bacilli</taxon>
        <taxon>Bacillales</taxon>
        <taxon>Bacillaceae</taxon>
        <taxon>Oceanobacillus</taxon>
    </lineage>
</organism>
<sequence>MKILLIGANGQIGKHLVQLLQESDEHSLKAMVRREEQAEALKESGVEAVVANLEGSVEELAGAIEGSDAIIFSAGSGGNTGADKTLLVDLDGAVKSIEAAEQIGAKRFVMVSAINANNRDAWADSPIKPYMAAKHYADKALIASDLNYTIVRPGGLLNEPGTGKVTVAENLTRGSVPREDVARTIIASLNEEKTYRQSFDLISGDILIADALKNL</sequence>
<evidence type="ECO:0000313" key="2">
    <source>
        <dbReference type="EMBL" id="AXI10816.1"/>
    </source>
</evidence>